<dbReference type="STRING" id="400727.A0A2T7P413"/>
<comment type="similarity">
    <text evidence="1">Belongs to the small GTPase superfamily. Ras family.</text>
</comment>
<dbReference type="PANTHER" id="PTHR45704">
    <property type="entry name" value="RAS-LIKE FAMILY MEMBER 11"/>
    <property type="match status" value="1"/>
</dbReference>
<name>A0A2T7P413_POMCA</name>
<dbReference type="EMBL" id="PZQS01000006">
    <property type="protein sequence ID" value="PVD28148.1"/>
    <property type="molecule type" value="Genomic_DNA"/>
</dbReference>
<dbReference type="GO" id="GO:0005525">
    <property type="term" value="F:GTP binding"/>
    <property type="evidence" value="ECO:0007669"/>
    <property type="project" value="InterPro"/>
</dbReference>
<dbReference type="PROSITE" id="PS51421">
    <property type="entry name" value="RAS"/>
    <property type="match status" value="1"/>
</dbReference>
<dbReference type="InterPro" id="IPR001806">
    <property type="entry name" value="Small_GTPase"/>
</dbReference>
<dbReference type="GO" id="GO:0003925">
    <property type="term" value="F:G protein activity"/>
    <property type="evidence" value="ECO:0007669"/>
    <property type="project" value="UniProtKB-EC"/>
</dbReference>
<evidence type="ECO:0000313" key="5">
    <source>
        <dbReference type="EMBL" id="PVD28148.1"/>
    </source>
</evidence>
<sequence>MIQLGVSQVTAWVPQLFLLSETEAHVTIRGTSVALDAIFTHSAVVDGKQVVLHIMDSAWHSSARELRHDPVTWADGFLLVFSVTDPDSWSCAQELVTHLRLSRGDERLPIALAANKCDLIHLRRVTGNECAPWAAEHGCGYRESLRNLAEKKWRSRTSTF</sequence>
<reference evidence="5 6" key="1">
    <citation type="submission" date="2018-04" db="EMBL/GenBank/DDBJ databases">
        <title>The genome of golden apple snail Pomacea canaliculata provides insight into stress tolerance and invasive adaptation.</title>
        <authorList>
            <person name="Liu C."/>
            <person name="Liu B."/>
            <person name="Ren Y."/>
            <person name="Zhang Y."/>
            <person name="Wang H."/>
            <person name="Li S."/>
            <person name="Jiang F."/>
            <person name="Yin L."/>
            <person name="Zhang G."/>
            <person name="Qian W."/>
            <person name="Fan W."/>
        </authorList>
    </citation>
    <scope>NUCLEOTIDE SEQUENCE [LARGE SCALE GENOMIC DNA]</scope>
    <source>
        <strain evidence="5">SZHN2017</strain>
        <tissue evidence="5">Muscle</tissue>
    </source>
</reference>
<dbReference type="InterPro" id="IPR051065">
    <property type="entry name" value="Ras-related_GTPase"/>
</dbReference>
<dbReference type="Pfam" id="PF00071">
    <property type="entry name" value="Ras"/>
    <property type="match status" value="1"/>
</dbReference>
<accession>A0A2T7P413</accession>
<gene>
    <name evidence="5" type="ORF">C0Q70_10733</name>
</gene>
<dbReference type="AlphaFoldDB" id="A0A2T7P413"/>
<proteinExistence type="inferred from homology"/>
<dbReference type="SUPFAM" id="SSF52540">
    <property type="entry name" value="P-loop containing nucleoside triphosphate hydrolases"/>
    <property type="match status" value="1"/>
</dbReference>
<dbReference type="PROSITE" id="PS51419">
    <property type="entry name" value="RAB"/>
    <property type="match status" value="1"/>
</dbReference>
<protein>
    <recommendedName>
        <fullName evidence="2">small monomeric GTPase</fullName>
        <ecNumber evidence="2">3.6.5.2</ecNumber>
    </recommendedName>
</protein>
<keyword evidence="3" id="KW-0378">Hydrolase</keyword>
<keyword evidence="6" id="KW-1185">Reference proteome</keyword>
<dbReference type="OrthoDB" id="18798at2759"/>
<evidence type="ECO:0000256" key="1">
    <source>
        <dbReference type="ARBA" id="ARBA00008344"/>
    </source>
</evidence>
<dbReference type="SMART" id="SM00173">
    <property type="entry name" value="RAS"/>
    <property type="match status" value="1"/>
</dbReference>
<dbReference type="InterPro" id="IPR027417">
    <property type="entry name" value="P-loop_NTPase"/>
</dbReference>
<comment type="caution">
    <text evidence="5">The sequence shown here is derived from an EMBL/GenBank/DDBJ whole genome shotgun (WGS) entry which is preliminary data.</text>
</comment>
<dbReference type="EC" id="3.6.5.2" evidence="2"/>
<dbReference type="Gene3D" id="3.40.50.300">
    <property type="entry name" value="P-loop containing nucleotide triphosphate hydrolases"/>
    <property type="match status" value="1"/>
</dbReference>
<evidence type="ECO:0000313" key="6">
    <source>
        <dbReference type="Proteomes" id="UP000245119"/>
    </source>
</evidence>
<organism evidence="5 6">
    <name type="scientific">Pomacea canaliculata</name>
    <name type="common">Golden apple snail</name>
    <dbReference type="NCBI Taxonomy" id="400727"/>
    <lineage>
        <taxon>Eukaryota</taxon>
        <taxon>Metazoa</taxon>
        <taxon>Spiralia</taxon>
        <taxon>Lophotrochozoa</taxon>
        <taxon>Mollusca</taxon>
        <taxon>Gastropoda</taxon>
        <taxon>Caenogastropoda</taxon>
        <taxon>Architaenioglossa</taxon>
        <taxon>Ampullarioidea</taxon>
        <taxon>Ampullariidae</taxon>
        <taxon>Pomacea</taxon>
    </lineage>
</organism>
<evidence type="ECO:0000256" key="4">
    <source>
        <dbReference type="ARBA" id="ARBA00048098"/>
    </source>
</evidence>
<comment type="catalytic activity">
    <reaction evidence="4">
        <text>GTP + H2O = GDP + phosphate + H(+)</text>
        <dbReference type="Rhea" id="RHEA:19669"/>
        <dbReference type="ChEBI" id="CHEBI:15377"/>
        <dbReference type="ChEBI" id="CHEBI:15378"/>
        <dbReference type="ChEBI" id="CHEBI:37565"/>
        <dbReference type="ChEBI" id="CHEBI:43474"/>
        <dbReference type="ChEBI" id="CHEBI:58189"/>
        <dbReference type="EC" id="3.6.5.2"/>
    </reaction>
</comment>
<dbReference type="Proteomes" id="UP000245119">
    <property type="component" value="Linkage Group LG6"/>
</dbReference>
<evidence type="ECO:0000256" key="3">
    <source>
        <dbReference type="ARBA" id="ARBA00022801"/>
    </source>
</evidence>
<evidence type="ECO:0000256" key="2">
    <source>
        <dbReference type="ARBA" id="ARBA00011984"/>
    </source>
</evidence>